<dbReference type="Proteomes" id="UP001060336">
    <property type="component" value="Chromosome"/>
</dbReference>
<dbReference type="AlphaFoldDB" id="A0A9J7AP85"/>
<evidence type="ECO:0000313" key="2">
    <source>
        <dbReference type="Proteomes" id="UP001060336"/>
    </source>
</evidence>
<protein>
    <submittedName>
        <fullName evidence="1">Uncharacterized protein</fullName>
    </submittedName>
</protein>
<dbReference type="RefSeq" id="WP_257767232.1">
    <property type="nucleotide sequence ID" value="NZ_CP102480.1"/>
</dbReference>
<dbReference type="EMBL" id="CP102480">
    <property type="protein sequence ID" value="UUX48730.1"/>
    <property type="molecule type" value="Genomic_DNA"/>
</dbReference>
<proteinExistence type="predicted"/>
<dbReference type="KEGG" id="naci:NUH88_15105"/>
<accession>A0A9J7AP85</accession>
<reference evidence="1" key="1">
    <citation type="submission" date="2022-08" db="EMBL/GenBank/DDBJ databases">
        <title>Nisaea acidiphila sp. nov., isolated from a marine algal debris and emended description of the genus Nisaea Urios et al. 2008.</title>
        <authorList>
            <person name="Kwon K."/>
        </authorList>
    </citation>
    <scope>NUCLEOTIDE SEQUENCE</scope>
    <source>
        <strain evidence="1">MEBiC11861</strain>
    </source>
</reference>
<gene>
    <name evidence="1" type="ORF">NUH88_15105</name>
</gene>
<name>A0A9J7AP85_9PROT</name>
<evidence type="ECO:0000313" key="1">
    <source>
        <dbReference type="EMBL" id="UUX48730.1"/>
    </source>
</evidence>
<sequence>MKGNTSGARFETSLKEMPFRLGMPGLPARADMVKTSASWLSVPRRKSSWS</sequence>
<keyword evidence="2" id="KW-1185">Reference proteome</keyword>
<organism evidence="1 2">
    <name type="scientific">Nisaea acidiphila</name>
    <dbReference type="NCBI Taxonomy" id="1862145"/>
    <lineage>
        <taxon>Bacteria</taxon>
        <taxon>Pseudomonadati</taxon>
        <taxon>Pseudomonadota</taxon>
        <taxon>Alphaproteobacteria</taxon>
        <taxon>Rhodospirillales</taxon>
        <taxon>Thalassobaculaceae</taxon>
        <taxon>Nisaea</taxon>
    </lineage>
</organism>